<comment type="caution">
    <text evidence="1">The sequence shown here is derived from an EMBL/GenBank/DDBJ whole genome shotgun (WGS) entry which is preliminary data.</text>
</comment>
<dbReference type="AlphaFoldDB" id="A0AAU9SQD4"/>
<dbReference type="Pfam" id="PF14299">
    <property type="entry name" value="PP2"/>
    <property type="match status" value="1"/>
</dbReference>
<evidence type="ECO:0000313" key="1">
    <source>
        <dbReference type="EMBL" id="CAH2068937.1"/>
    </source>
</evidence>
<accession>A0AAU9SQD4</accession>
<gene>
    <name evidence="1" type="ORF">TAV2_LOCUS18435</name>
</gene>
<keyword evidence="2" id="KW-1185">Reference proteome</keyword>
<sequence length="293" mass="33740">YISRGLYKRREISGIEEEHGWLNSAAGQLYTHHFVEDIAPDACKCSAISKPMKQAADSDDPWSVFLPPDYRQIIWGFATPIVYSSLKQLYLRLSDSPVLLDGENMSFVLEKESGKKCYMLGARSLRIVWGDHPEYWEWMSLPRSRFPEVARLRRVCWLEITGRVKTQLLSPKTTYAAYLVYDLGRRNYGLESLPIKGLVRFVGVSGNDGAETEPNTVYLKISSAKPAQMPENGFLPQKRKDGWLEIEMGEIFNDQDNEREVEIKFWRWDDPHCKSGLIVEGFELRPKVDPQIN</sequence>
<organism evidence="1 2">
    <name type="scientific">Thlaspi arvense</name>
    <name type="common">Field penny-cress</name>
    <dbReference type="NCBI Taxonomy" id="13288"/>
    <lineage>
        <taxon>Eukaryota</taxon>
        <taxon>Viridiplantae</taxon>
        <taxon>Streptophyta</taxon>
        <taxon>Embryophyta</taxon>
        <taxon>Tracheophyta</taxon>
        <taxon>Spermatophyta</taxon>
        <taxon>Magnoliopsida</taxon>
        <taxon>eudicotyledons</taxon>
        <taxon>Gunneridae</taxon>
        <taxon>Pentapetalae</taxon>
        <taxon>rosids</taxon>
        <taxon>malvids</taxon>
        <taxon>Brassicales</taxon>
        <taxon>Brassicaceae</taxon>
        <taxon>Thlaspideae</taxon>
        <taxon>Thlaspi</taxon>
    </lineage>
</organism>
<name>A0AAU9SQD4_THLAR</name>
<protein>
    <submittedName>
        <fullName evidence="1">Uncharacterized protein</fullName>
    </submittedName>
</protein>
<reference evidence="1 2" key="1">
    <citation type="submission" date="2022-03" db="EMBL/GenBank/DDBJ databases">
        <authorList>
            <person name="Nunn A."/>
            <person name="Chopra R."/>
            <person name="Nunn A."/>
            <person name="Contreras Garrido A."/>
        </authorList>
    </citation>
    <scope>NUCLEOTIDE SEQUENCE [LARGE SCALE GENOMIC DNA]</scope>
</reference>
<proteinExistence type="predicted"/>
<dbReference type="PANTHER" id="PTHR32278">
    <property type="entry name" value="F-BOX DOMAIN-CONTAINING PROTEIN"/>
    <property type="match status" value="1"/>
</dbReference>
<dbReference type="EMBL" id="CAJVSB020000864">
    <property type="protein sequence ID" value="CAH2068937.1"/>
    <property type="molecule type" value="Genomic_DNA"/>
</dbReference>
<dbReference type="PANTHER" id="PTHR32278:SF111">
    <property type="entry name" value="F-BOX PROTEIN PP2-B12-RELATED"/>
    <property type="match status" value="1"/>
</dbReference>
<dbReference type="InterPro" id="IPR025886">
    <property type="entry name" value="PP2-like"/>
</dbReference>
<feature type="non-terminal residue" evidence="1">
    <location>
        <position position="1"/>
    </location>
</feature>
<dbReference type="Proteomes" id="UP000836841">
    <property type="component" value="Unassembled WGS sequence"/>
</dbReference>
<evidence type="ECO:0000313" key="2">
    <source>
        <dbReference type="Proteomes" id="UP000836841"/>
    </source>
</evidence>